<comment type="caution">
    <text evidence="2">The sequence shown here is derived from an EMBL/GenBank/DDBJ whole genome shotgun (WGS) entry which is preliminary data.</text>
</comment>
<sequence>MRKIALLNYLLAAFVCLSVNTVVAAEPNYQELTWDDLMPLDFDPNTMYNELDFSSYNIENMTDDDPETQRLYADLMDINRRAPMVDTLEGVYAKLPGFIVPLEMDGDKVTSFFLVPYFGACIHTPPPSPNQMVYVETQGIKLKSIDEPVWVRGRMLVETVDNEVGMAGYTMYTNLVDSYYD</sequence>
<organism evidence="2 3">
    <name type="scientific">Reinekea marinisedimentorum</name>
    <dbReference type="NCBI Taxonomy" id="230495"/>
    <lineage>
        <taxon>Bacteria</taxon>
        <taxon>Pseudomonadati</taxon>
        <taxon>Pseudomonadota</taxon>
        <taxon>Gammaproteobacteria</taxon>
        <taxon>Oceanospirillales</taxon>
        <taxon>Saccharospirillaceae</taxon>
        <taxon>Reinekea</taxon>
    </lineage>
</organism>
<dbReference type="OrthoDB" id="9784998at2"/>
<evidence type="ECO:0000256" key="1">
    <source>
        <dbReference type="SAM" id="SignalP"/>
    </source>
</evidence>
<keyword evidence="3" id="KW-1185">Reference proteome</keyword>
<dbReference type="Proteomes" id="UP000295793">
    <property type="component" value="Unassembled WGS sequence"/>
</dbReference>
<dbReference type="EMBL" id="SLZR01000007">
    <property type="protein sequence ID" value="TCS41042.1"/>
    <property type="molecule type" value="Genomic_DNA"/>
</dbReference>
<dbReference type="Pfam" id="PF11736">
    <property type="entry name" value="DUF3299"/>
    <property type="match status" value="1"/>
</dbReference>
<protein>
    <recommendedName>
        <fullName evidence="4">DUF3299 domain-containing protein</fullName>
    </recommendedName>
</protein>
<dbReference type="AlphaFoldDB" id="A0A4R3I511"/>
<evidence type="ECO:0000313" key="3">
    <source>
        <dbReference type="Proteomes" id="UP000295793"/>
    </source>
</evidence>
<feature type="signal peptide" evidence="1">
    <location>
        <begin position="1"/>
        <end position="24"/>
    </location>
</feature>
<name>A0A4R3I511_9GAMM</name>
<keyword evidence="1" id="KW-0732">Signal</keyword>
<evidence type="ECO:0000313" key="2">
    <source>
        <dbReference type="EMBL" id="TCS41042.1"/>
    </source>
</evidence>
<accession>A0A4R3I511</accession>
<dbReference type="RefSeq" id="WP_132701491.1">
    <property type="nucleotide sequence ID" value="NZ_SLZR01000007.1"/>
</dbReference>
<feature type="chain" id="PRO_5020286704" description="DUF3299 domain-containing protein" evidence="1">
    <location>
        <begin position="25"/>
        <end position="181"/>
    </location>
</feature>
<gene>
    <name evidence="2" type="ORF">BCF53_10756</name>
</gene>
<dbReference type="InterPro" id="IPR021727">
    <property type="entry name" value="DUF3299"/>
</dbReference>
<proteinExistence type="predicted"/>
<evidence type="ECO:0008006" key="4">
    <source>
        <dbReference type="Google" id="ProtNLM"/>
    </source>
</evidence>
<dbReference type="Gene3D" id="2.40.50.870">
    <property type="entry name" value="Protein of unknown function (DUF3299)"/>
    <property type="match status" value="1"/>
</dbReference>
<reference evidence="2 3" key="1">
    <citation type="submission" date="2019-03" db="EMBL/GenBank/DDBJ databases">
        <title>Genomic Encyclopedia of Archaeal and Bacterial Type Strains, Phase II (KMG-II): from individual species to whole genera.</title>
        <authorList>
            <person name="Goeker M."/>
        </authorList>
    </citation>
    <scope>NUCLEOTIDE SEQUENCE [LARGE SCALE GENOMIC DNA]</scope>
    <source>
        <strain evidence="2 3">DSM 15388</strain>
    </source>
</reference>